<dbReference type="Pfam" id="PF06461">
    <property type="entry name" value="CHDII_SANT-like"/>
    <property type="match status" value="1"/>
</dbReference>
<dbReference type="InterPro" id="IPR009462">
    <property type="entry name" value="CHD_II_SANT-like"/>
</dbReference>
<dbReference type="PROSITE" id="PS51194">
    <property type="entry name" value="HELICASE_CTER"/>
    <property type="match status" value="1"/>
</dbReference>
<keyword evidence="5" id="KW-1185">Reference proteome</keyword>
<dbReference type="SMART" id="SM01147">
    <property type="entry name" value="DUF1087"/>
    <property type="match status" value="1"/>
</dbReference>
<dbReference type="Pfam" id="PF00271">
    <property type="entry name" value="Helicase_C"/>
    <property type="match status" value="1"/>
</dbReference>
<organism evidence="4 5">
    <name type="scientific">Platanthera guangdongensis</name>
    <dbReference type="NCBI Taxonomy" id="2320717"/>
    <lineage>
        <taxon>Eukaryota</taxon>
        <taxon>Viridiplantae</taxon>
        <taxon>Streptophyta</taxon>
        <taxon>Embryophyta</taxon>
        <taxon>Tracheophyta</taxon>
        <taxon>Spermatophyta</taxon>
        <taxon>Magnoliopsida</taxon>
        <taxon>Liliopsida</taxon>
        <taxon>Asparagales</taxon>
        <taxon>Orchidaceae</taxon>
        <taxon>Orchidoideae</taxon>
        <taxon>Orchideae</taxon>
        <taxon>Orchidinae</taxon>
        <taxon>Platanthera</taxon>
    </lineage>
</organism>
<dbReference type="PANTHER" id="PTHR45623">
    <property type="entry name" value="CHROMODOMAIN-HELICASE-DNA-BINDING PROTEIN 3-RELATED-RELATED"/>
    <property type="match status" value="1"/>
</dbReference>
<keyword evidence="2" id="KW-0539">Nucleus</keyword>
<dbReference type="PANTHER" id="PTHR45623:SF17">
    <property type="entry name" value="CHROMODOMAIN-HELICASE-DNA-BINDING PROTEIN 3-RELATED"/>
    <property type="match status" value="1"/>
</dbReference>
<dbReference type="InterPro" id="IPR027417">
    <property type="entry name" value="P-loop_NTPase"/>
</dbReference>
<dbReference type="Gene3D" id="3.40.50.300">
    <property type="entry name" value="P-loop containing nucleotide triphosphate hydrolases"/>
    <property type="match status" value="1"/>
</dbReference>
<dbReference type="InterPro" id="IPR049730">
    <property type="entry name" value="SNF2/RAD54-like_C"/>
</dbReference>
<name>A0ABR2LE88_9ASPA</name>
<gene>
    <name evidence="4" type="primary">PKL</name>
    <name evidence="4" type="ORF">KSP40_PGU009486</name>
</gene>
<dbReference type="InterPro" id="IPR001650">
    <property type="entry name" value="Helicase_C-like"/>
</dbReference>
<dbReference type="EMBL" id="JBBWWR010000021">
    <property type="protein sequence ID" value="KAK8938193.1"/>
    <property type="molecule type" value="Genomic_DNA"/>
</dbReference>
<comment type="caution">
    <text evidence="4">The sequence shown here is derived from an EMBL/GenBank/DDBJ whole genome shotgun (WGS) entry which is preliminary data.</text>
</comment>
<evidence type="ECO:0000256" key="2">
    <source>
        <dbReference type="ARBA" id="ARBA00023242"/>
    </source>
</evidence>
<evidence type="ECO:0000313" key="4">
    <source>
        <dbReference type="EMBL" id="KAK8938193.1"/>
    </source>
</evidence>
<sequence>MPEEAPTIPQFSLFYHHLQCFFLEIRIAVLSSSPSTIATCSTNHYHIIVFDDRLETATQNTSVRTLQVLLSPRPSACARHPHLVPEFSFRKQLLDFSGKMPLLDKMLVKLKEQGHRVLIYSQFQHMLDLLEDYLTYKNWSYERIDGNISGAERQIRIDRFNAKDSTRFCFVLSTRAGGLGINLATADTVIIYDSDWNPHADFQAMARAHRLGQTNKVMIYRLITRGTIEERMMQLTKKKMILEHLVVGRLKAQTVNQEELDDIIRYGSKDLFADESDEAGKARQIHYDDAAVDRLFLLLNRDEIGVDEASLDEEDDELLKAFKVANFEFIDEVEAAAAREEETKKKAIAEKHSTSNPDRSNYWEELLGDKYEMIQIEKFTSMGKGKRNRKQATMCRGEGIEVIVNNRRITDIRWLLDSEWRDCRANALCTDRMLAMKEKISRHLALFRSHTFAASHVVRRHLIPTLLSWASIDIFAVTLIHCDVASHRRTRCSRCRRSRLASDLAVVAVAVADVCYSDEDDNQFSRCEPLICYSSSCHSLTLPATATHSQMFSSCRLKCSVMMPATEEDPGMPSSEDDDYSYEDDLSDTDMEIFGQASGKKGQFSMKRSRVDLTEPHPLMEGEGRSLRVRGFNQNQRAAFLHLLMRLVGRLHF</sequence>
<accession>A0ABR2LE88</accession>
<dbReference type="Pfam" id="PF06465">
    <property type="entry name" value="DUF1087"/>
    <property type="match status" value="1"/>
</dbReference>
<evidence type="ECO:0000259" key="3">
    <source>
        <dbReference type="PROSITE" id="PS51194"/>
    </source>
</evidence>
<dbReference type="SUPFAM" id="SSF52540">
    <property type="entry name" value="P-loop containing nucleoside triphosphate hydrolases"/>
    <property type="match status" value="1"/>
</dbReference>
<protein>
    <submittedName>
        <fullName evidence="4">CHD3-type chromatin-remodeling factor PICKLE</fullName>
    </submittedName>
</protein>
<evidence type="ECO:0000256" key="1">
    <source>
        <dbReference type="ARBA" id="ARBA00022801"/>
    </source>
</evidence>
<proteinExistence type="predicted"/>
<dbReference type="CDD" id="cd18793">
    <property type="entry name" value="SF2_C_SNF"/>
    <property type="match status" value="1"/>
</dbReference>
<dbReference type="InterPro" id="IPR009463">
    <property type="entry name" value="DUF1087"/>
</dbReference>
<keyword evidence="1" id="KW-0378">Hydrolase</keyword>
<dbReference type="Proteomes" id="UP001412067">
    <property type="component" value="Unassembled WGS sequence"/>
</dbReference>
<feature type="domain" description="Helicase C-terminal" evidence="3">
    <location>
        <begin position="102"/>
        <end position="263"/>
    </location>
</feature>
<dbReference type="SMART" id="SM00490">
    <property type="entry name" value="HELICc"/>
    <property type="match status" value="1"/>
</dbReference>
<reference evidence="4 5" key="1">
    <citation type="journal article" date="2022" name="Nat. Plants">
        <title>Genomes of leafy and leafless Platanthera orchids illuminate the evolution of mycoheterotrophy.</title>
        <authorList>
            <person name="Li M.H."/>
            <person name="Liu K.W."/>
            <person name="Li Z."/>
            <person name="Lu H.C."/>
            <person name="Ye Q.L."/>
            <person name="Zhang D."/>
            <person name="Wang J.Y."/>
            <person name="Li Y.F."/>
            <person name="Zhong Z.M."/>
            <person name="Liu X."/>
            <person name="Yu X."/>
            <person name="Liu D.K."/>
            <person name="Tu X.D."/>
            <person name="Liu B."/>
            <person name="Hao Y."/>
            <person name="Liao X.Y."/>
            <person name="Jiang Y.T."/>
            <person name="Sun W.H."/>
            <person name="Chen J."/>
            <person name="Chen Y.Q."/>
            <person name="Ai Y."/>
            <person name="Zhai J.W."/>
            <person name="Wu S.S."/>
            <person name="Zhou Z."/>
            <person name="Hsiao Y.Y."/>
            <person name="Wu W.L."/>
            <person name="Chen Y.Y."/>
            <person name="Lin Y.F."/>
            <person name="Hsu J.L."/>
            <person name="Li C.Y."/>
            <person name="Wang Z.W."/>
            <person name="Zhao X."/>
            <person name="Zhong W.Y."/>
            <person name="Ma X.K."/>
            <person name="Ma L."/>
            <person name="Huang J."/>
            <person name="Chen G.Z."/>
            <person name="Huang M.Z."/>
            <person name="Huang L."/>
            <person name="Peng D.H."/>
            <person name="Luo Y.B."/>
            <person name="Zou S.Q."/>
            <person name="Chen S.P."/>
            <person name="Lan S."/>
            <person name="Tsai W.C."/>
            <person name="Van de Peer Y."/>
            <person name="Liu Z.J."/>
        </authorList>
    </citation>
    <scope>NUCLEOTIDE SEQUENCE [LARGE SCALE GENOMIC DNA]</scope>
    <source>
        <strain evidence="4">Lor288</strain>
    </source>
</reference>
<evidence type="ECO:0000313" key="5">
    <source>
        <dbReference type="Proteomes" id="UP001412067"/>
    </source>
</evidence>